<feature type="domain" description="RRM" evidence="11">
    <location>
        <begin position="815"/>
        <end position="892"/>
    </location>
</feature>
<evidence type="ECO:0000256" key="10">
    <source>
        <dbReference type="SAM" id="MobiDB-lite"/>
    </source>
</evidence>
<dbReference type="Gene3D" id="1.25.40.10">
    <property type="entry name" value="Tetratricopeptide repeat domain"/>
    <property type="match status" value="1"/>
</dbReference>
<dbReference type="GO" id="GO:0003723">
    <property type="term" value="F:RNA binding"/>
    <property type="evidence" value="ECO:0007669"/>
    <property type="project" value="UniProtKB-UniRule"/>
</dbReference>
<comment type="function">
    <text evidence="7">Functions as a recycling factor of the spliceosome, a machinery that forms on each precursor-messenger RNA (pre-mRNA) and catalyzes the removal of introns. Chaperones the re-annealing of U4 and U6 snRNAs (small nuclear RNAs) released from previous rounds of splicing, an initial step in reforming the U4/U6-U5 tri-snRNP (small nuclear ribonucleoprotein) that can reassemble into another spliceosome complex; this step involves binding U6 and facilitating the unwinding of the U6 internal stem loop, followed by base-pairing of U6 to U4.</text>
</comment>
<keyword evidence="4 9" id="KW-0694">RNA-binding</keyword>
<name>J3P8C9_GAET3</name>
<dbReference type="EMBL" id="GL385399">
    <property type="protein sequence ID" value="EJT72912.1"/>
    <property type="molecule type" value="Genomic_DNA"/>
</dbReference>
<feature type="compositionally biased region" description="Basic and acidic residues" evidence="10">
    <location>
        <begin position="1120"/>
        <end position="1143"/>
    </location>
</feature>
<protein>
    <recommendedName>
        <fullName evidence="8">U4/U6 snRNA-associated-splicing factor PRP24</fullName>
    </recommendedName>
</protein>
<dbReference type="GO" id="GO:0006397">
    <property type="term" value="P:mRNA processing"/>
    <property type="evidence" value="ECO:0007669"/>
    <property type="project" value="UniProtKB-KW"/>
</dbReference>
<evidence type="ECO:0000256" key="7">
    <source>
        <dbReference type="ARBA" id="ARBA00093374"/>
    </source>
</evidence>
<dbReference type="PANTHER" id="PTHR10352">
    <property type="entry name" value="EUKARYOTIC TRANSLATION INITIATION FACTOR 3 SUBUNIT G"/>
    <property type="match status" value="1"/>
</dbReference>
<reference evidence="14" key="1">
    <citation type="submission" date="2010-07" db="EMBL/GenBank/DDBJ databases">
        <title>The genome sequence of Gaeumannomyces graminis var. tritici strain R3-111a-1.</title>
        <authorList>
            <consortium name="The Broad Institute Genome Sequencing Platform"/>
            <person name="Ma L.-J."/>
            <person name="Dead R."/>
            <person name="Young S."/>
            <person name="Zeng Q."/>
            <person name="Koehrsen M."/>
            <person name="Alvarado L."/>
            <person name="Berlin A."/>
            <person name="Chapman S.B."/>
            <person name="Chen Z."/>
            <person name="Freedman E."/>
            <person name="Gellesch M."/>
            <person name="Goldberg J."/>
            <person name="Griggs A."/>
            <person name="Gujja S."/>
            <person name="Heilman E.R."/>
            <person name="Heiman D."/>
            <person name="Hepburn T."/>
            <person name="Howarth C."/>
            <person name="Jen D."/>
            <person name="Larson L."/>
            <person name="Mehta T."/>
            <person name="Neiman D."/>
            <person name="Pearson M."/>
            <person name="Roberts A."/>
            <person name="Saif S."/>
            <person name="Shea T."/>
            <person name="Shenoy N."/>
            <person name="Sisk P."/>
            <person name="Stolte C."/>
            <person name="Sykes S."/>
            <person name="Walk T."/>
            <person name="White J."/>
            <person name="Yandava C."/>
            <person name="Haas B."/>
            <person name="Nusbaum C."/>
            <person name="Birren B."/>
        </authorList>
    </citation>
    <scope>NUCLEOTIDE SEQUENCE [LARGE SCALE GENOMIC DNA]</scope>
    <source>
        <strain evidence="14">R3-111a-1</strain>
    </source>
</reference>
<feature type="domain" description="RRM" evidence="11">
    <location>
        <begin position="724"/>
        <end position="801"/>
    </location>
</feature>
<evidence type="ECO:0000256" key="4">
    <source>
        <dbReference type="ARBA" id="ARBA00022884"/>
    </source>
</evidence>
<reference evidence="12" key="3">
    <citation type="submission" date="2010-09" db="EMBL/GenBank/DDBJ databases">
        <title>Annotation of Gaeumannomyces graminis var. tritici R3-111a-1.</title>
        <authorList>
            <consortium name="The Broad Institute Genome Sequencing Platform"/>
            <person name="Ma L.-J."/>
            <person name="Dead R."/>
            <person name="Young S.K."/>
            <person name="Zeng Q."/>
            <person name="Gargeya S."/>
            <person name="Fitzgerald M."/>
            <person name="Haas B."/>
            <person name="Abouelleil A."/>
            <person name="Alvarado L."/>
            <person name="Arachchi H.M."/>
            <person name="Berlin A."/>
            <person name="Brown A."/>
            <person name="Chapman S.B."/>
            <person name="Chen Z."/>
            <person name="Dunbar C."/>
            <person name="Freedman E."/>
            <person name="Gearin G."/>
            <person name="Gellesch M."/>
            <person name="Goldberg J."/>
            <person name="Griggs A."/>
            <person name="Gujja S."/>
            <person name="Heiman D."/>
            <person name="Howarth C."/>
            <person name="Larson L."/>
            <person name="Lui A."/>
            <person name="MacDonald P.J.P."/>
            <person name="Mehta T."/>
            <person name="Montmayeur A."/>
            <person name="Murphy C."/>
            <person name="Neiman D."/>
            <person name="Pearson M."/>
            <person name="Priest M."/>
            <person name="Roberts A."/>
            <person name="Saif S."/>
            <person name="Shea T."/>
            <person name="Shenoy N."/>
            <person name="Sisk P."/>
            <person name="Stolte C."/>
            <person name="Sykes S."/>
            <person name="Yandava C."/>
            <person name="Wortman J."/>
            <person name="Nusbaum C."/>
            <person name="Birren B."/>
        </authorList>
    </citation>
    <scope>NUCLEOTIDE SEQUENCE</scope>
    <source>
        <strain evidence="12">R3-111a-1</strain>
    </source>
</reference>
<dbReference type="InterPro" id="IPR034398">
    <property type="entry name" value="Prp24_RRM2"/>
</dbReference>
<dbReference type="OrthoDB" id="360390at2759"/>
<feature type="region of interest" description="Disordered" evidence="10">
    <location>
        <begin position="575"/>
        <end position="650"/>
    </location>
</feature>
<evidence type="ECO:0000256" key="1">
    <source>
        <dbReference type="ARBA" id="ARBA00004123"/>
    </source>
</evidence>
<dbReference type="SUPFAM" id="SSF54928">
    <property type="entry name" value="RNA-binding domain, RBD"/>
    <property type="match status" value="3"/>
</dbReference>
<reference evidence="13" key="5">
    <citation type="submission" date="2018-04" db="UniProtKB">
        <authorList>
            <consortium name="EnsemblFungi"/>
        </authorList>
    </citation>
    <scope>IDENTIFICATION</scope>
    <source>
        <strain evidence="13">R3-111a-1</strain>
    </source>
</reference>
<feature type="region of interest" description="Disordered" evidence="10">
    <location>
        <begin position="1021"/>
        <end position="1050"/>
    </location>
</feature>
<feature type="compositionally biased region" description="Pro residues" evidence="10">
    <location>
        <begin position="487"/>
        <end position="496"/>
    </location>
</feature>
<dbReference type="InterPro" id="IPR000504">
    <property type="entry name" value="RRM_dom"/>
</dbReference>
<feature type="compositionally biased region" description="Polar residues" evidence="10">
    <location>
        <begin position="582"/>
        <end position="594"/>
    </location>
</feature>
<feature type="compositionally biased region" description="Pro residues" evidence="10">
    <location>
        <begin position="16"/>
        <end position="27"/>
    </location>
</feature>
<dbReference type="HOGENOM" id="CLU_003925_2_0_1"/>
<dbReference type="InterPro" id="IPR012677">
    <property type="entry name" value="Nucleotide-bd_a/b_plait_sf"/>
</dbReference>
<keyword evidence="5" id="KW-0508">mRNA splicing</keyword>
<keyword evidence="3" id="KW-0677">Repeat</keyword>
<dbReference type="CDD" id="cd12297">
    <property type="entry name" value="RRM2_Prp24"/>
    <property type="match status" value="1"/>
</dbReference>
<evidence type="ECO:0000313" key="12">
    <source>
        <dbReference type="EMBL" id="EJT72912.1"/>
    </source>
</evidence>
<keyword evidence="14" id="KW-1185">Reference proteome</keyword>
<dbReference type="GeneID" id="20350221"/>
<evidence type="ECO:0000313" key="13">
    <source>
        <dbReference type="EnsemblFungi" id="EJT72912"/>
    </source>
</evidence>
<dbReference type="RefSeq" id="XP_009225886.1">
    <property type="nucleotide sequence ID" value="XM_009227622.1"/>
</dbReference>
<keyword evidence="6" id="KW-0539">Nucleus</keyword>
<evidence type="ECO:0000313" key="14">
    <source>
        <dbReference type="Proteomes" id="UP000006039"/>
    </source>
</evidence>
<dbReference type="Pfam" id="PF00076">
    <property type="entry name" value="RRM_1"/>
    <property type="match status" value="3"/>
</dbReference>
<dbReference type="FunFam" id="3.30.70.330:FF:000365">
    <property type="entry name" value="U4/U6 snRNA-associated-splicing factor PRP24"/>
    <property type="match status" value="1"/>
</dbReference>
<feature type="compositionally biased region" description="Basic and acidic residues" evidence="10">
    <location>
        <begin position="601"/>
        <end position="612"/>
    </location>
</feature>
<dbReference type="eggNOG" id="KOG0128">
    <property type="taxonomic scope" value="Eukaryota"/>
</dbReference>
<dbReference type="Gene3D" id="3.30.70.330">
    <property type="match status" value="4"/>
</dbReference>
<dbReference type="CDD" id="cd00590">
    <property type="entry name" value="RRM_SF"/>
    <property type="match status" value="1"/>
</dbReference>
<feature type="region of interest" description="Disordered" evidence="10">
    <location>
        <begin position="1"/>
        <end position="33"/>
    </location>
</feature>
<dbReference type="Proteomes" id="UP000006039">
    <property type="component" value="Unassembled WGS sequence"/>
</dbReference>
<feature type="region of interest" description="Disordered" evidence="10">
    <location>
        <begin position="482"/>
        <end position="504"/>
    </location>
</feature>
<feature type="region of interest" description="Disordered" evidence="10">
    <location>
        <begin position="902"/>
        <end position="939"/>
    </location>
</feature>
<dbReference type="PROSITE" id="PS50102">
    <property type="entry name" value="RRM"/>
    <property type="match status" value="3"/>
</dbReference>
<dbReference type="InterPro" id="IPR003107">
    <property type="entry name" value="HAT"/>
</dbReference>
<dbReference type="InterPro" id="IPR031766">
    <property type="entry name" value="RRM_occluded"/>
</dbReference>
<sequence length="1143" mass="126540">MNDRMREANSASAPPTSVPPRSPPSSPPVGEDSWVDYIDQQKQHARDLEARIQVLELYKKATTAEPGSLRIWLAYCEYFWSLYQSCQHPSHQIPWTWPAEELQMAREILSLDAALRVWQEGHDATQHRLGDSHVLWNRWIAREMELLSRTKTAEGVKRITHLFRNRLLSPHSTWAETSQAYSTFLSEYNHAAWESSMKDISARSQSVRDLYEKRDPYETKLARAASAGDLDAQRAAMKDYLQFEIAIAIREKKNPKLAIEIAMGLFSRALTGILSSDETTWADYAVFVSSLYHRFSSPETRNPDMLQIIPSSPSVLQGAVSHCPWSGPLWARYILSAEEAGLSFSAMERIKHAATDNSQLDRDGMIGVVEMYAAWCGYLKRSALDPAASEETTDLADSGLLAALEAVQVWGERRFGNAYVGDPDFRLERVLVGYLTEKHGAIEEARAQWLRLADKPLYAASYNFWLQYYAWEIQLFQVEKGKRRSPTPGPSLPPRASPRSPAHATDVLQRALKRKDLDWPERIIEIYLQHCNNHETPENLRLAYDFVHRTKKQLEQRRKDEATAAAAAAAAAYAAPTAAPTQQSEAEAQGSPSAASKRKRGDTPDRVEEGANKRARNQADDATSSGVQADEDLSSQAGATQKRDREHTSVIVMNLPADTTQTRVRQYFREYGHVNNLLLRKVDDGQSAVAVVEFRSPDDARSALLRDGKYFGQQIVGVKPADRLTLFVTNYPPTADESYIRNLFTDCGEMLDVRWPSLKFNTHRRFCYVTFREPEGAAEATKLDGRVLEGRFKLSAKYSDPAQKKAREGATSEGREVKVQNLPSDANDEAVKELFGKYGKIQTVRILRNMAGKSQGTGFVVFETKSEAEAAAAELNMAKMRSSILTVETTKVTNFKPIARAVNSASPAPSPASDKEGDVATTDDAGADRQSGNGSKESRDLRTFALLGLPDTVNDSRVRALVEQHGAVTKLILRPDHAGAIVEMKEEAAVGKVQLALRGSELGGRAIRTGTVAELLSEKAEHRTDRIDQPAATGKATPQNKTVADGGEKKKANSLMMQPARLHRPVLGQNKPKRGLGFVKAVAPRPVPNAQPPSATSTNGAATVAPKSNAQFRDMFLSSGRDKKDSGDAKQETAGDKGKPVDN</sequence>
<evidence type="ECO:0000256" key="6">
    <source>
        <dbReference type="ARBA" id="ARBA00023242"/>
    </source>
</evidence>
<feature type="region of interest" description="Disordered" evidence="10">
    <location>
        <begin position="1084"/>
        <end position="1143"/>
    </location>
</feature>
<reference evidence="13" key="4">
    <citation type="journal article" date="2015" name="G3 (Bethesda)">
        <title>Genome sequences of three phytopathogenic species of the Magnaporthaceae family of fungi.</title>
        <authorList>
            <person name="Okagaki L.H."/>
            <person name="Nunes C.C."/>
            <person name="Sailsbery J."/>
            <person name="Clay B."/>
            <person name="Brown D."/>
            <person name="John T."/>
            <person name="Oh Y."/>
            <person name="Young N."/>
            <person name="Fitzgerald M."/>
            <person name="Haas B.J."/>
            <person name="Zeng Q."/>
            <person name="Young S."/>
            <person name="Adiconis X."/>
            <person name="Fan L."/>
            <person name="Levin J.Z."/>
            <person name="Mitchell T.K."/>
            <person name="Okubara P.A."/>
            <person name="Farman M.L."/>
            <person name="Kohn L.M."/>
            <person name="Birren B."/>
            <person name="Ma L.-J."/>
            <person name="Dean R.A."/>
        </authorList>
    </citation>
    <scope>NUCLEOTIDE SEQUENCE</scope>
    <source>
        <strain evidence="13">R3-111a-1</strain>
    </source>
</reference>
<dbReference type="EnsemblFungi" id="EJT72912">
    <property type="protein sequence ID" value="EJT72912"/>
    <property type="gene ID" value="GGTG_09763"/>
</dbReference>
<dbReference type="SMART" id="SM00386">
    <property type="entry name" value="HAT"/>
    <property type="match status" value="3"/>
</dbReference>
<gene>
    <name evidence="13" type="primary">20350221</name>
    <name evidence="12" type="ORF">GGTG_09763</name>
</gene>
<comment type="subcellular location">
    <subcellularLocation>
        <location evidence="1">Nucleus</location>
    </subcellularLocation>
</comment>
<evidence type="ECO:0000256" key="3">
    <source>
        <dbReference type="ARBA" id="ARBA00022737"/>
    </source>
</evidence>
<dbReference type="CDD" id="cd12299">
    <property type="entry name" value="RRM4_Prp24"/>
    <property type="match status" value="1"/>
</dbReference>
<dbReference type="AlphaFoldDB" id="J3P8C9"/>
<dbReference type="STRING" id="644352.J3P8C9"/>
<dbReference type="InterPro" id="IPR011990">
    <property type="entry name" value="TPR-like_helical_dom_sf"/>
</dbReference>
<dbReference type="InterPro" id="IPR034397">
    <property type="entry name" value="Prp24_RRM1"/>
</dbReference>
<dbReference type="InterPro" id="IPR035979">
    <property type="entry name" value="RBD_domain_sf"/>
</dbReference>
<dbReference type="GO" id="GO:0005688">
    <property type="term" value="C:U6 snRNP"/>
    <property type="evidence" value="ECO:0007669"/>
    <property type="project" value="UniProtKB-ARBA"/>
</dbReference>
<dbReference type="CDD" id="cd12296">
    <property type="entry name" value="RRM1_Prp24"/>
    <property type="match status" value="1"/>
</dbReference>
<dbReference type="Pfam" id="PF16842">
    <property type="entry name" value="RRM_occluded"/>
    <property type="match status" value="1"/>
</dbReference>
<evidence type="ECO:0000259" key="11">
    <source>
        <dbReference type="PROSITE" id="PS50102"/>
    </source>
</evidence>
<evidence type="ECO:0000256" key="2">
    <source>
        <dbReference type="ARBA" id="ARBA00022664"/>
    </source>
</evidence>
<proteinExistence type="predicted"/>
<reference evidence="12" key="2">
    <citation type="submission" date="2010-07" db="EMBL/GenBank/DDBJ databases">
        <authorList>
            <consortium name="The Broad Institute Genome Sequencing Platform"/>
            <consortium name="Broad Institute Genome Sequencing Center for Infectious Disease"/>
            <person name="Ma L.-J."/>
            <person name="Dead R."/>
            <person name="Young S."/>
            <person name="Zeng Q."/>
            <person name="Koehrsen M."/>
            <person name="Alvarado L."/>
            <person name="Berlin A."/>
            <person name="Chapman S.B."/>
            <person name="Chen Z."/>
            <person name="Freedman E."/>
            <person name="Gellesch M."/>
            <person name="Goldberg J."/>
            <person name="Griggs A."/>
            <person name="Gujja S."/>
            <person name="Heilman E.R."/>
            <person name="Heiman D."/>
            <person name="Hepburn T."/>
            <person name="Howarth C."/>
            <person name="Jen D."/>
            <person name="Larson L."/>
            <person name="Mehta T."/>
            <person name="Neiman D."/>
            <person name="Pearson M."/>
            <person name="Roberts A."/>
            <person name="Saif S."/>
            <person name="Shea T."/>
            <person name="Shenoy N."/>
            <person name="Sisk P."/>
            <person name="Stolte C."/>
            <person name="Sykes S."/>
            <person name="Walk T."/>
            <person name="White J."/>
            <person name="Yandava C."/>
            <person name="Haas B."/>
            <person name="Nusbaum C."/>
            <person name="Birren B."/>
        </authorList>
    </citation>
    <scope>NUCLEOTIDE SEQUENCE</scope>
    <source>
        <strain evidence="12">R3-111a-1</strain>
    </source>
</reference>
<dbReference type="VEuPathDB" id="FungiDB:GGTG_09763"/>
<dbReference type="SUPFAM" id="SSF48452">
    <property type="entry name" value="TPR-like"/>
    <property type="match status" value="1"/>
</dbReference>
<evidence type="ECO:0000256" key="5">
    <source>
        <dbReference type="ARBA" id="ARBA00023187"/>
    </source>
</evidence>
<evidence type="ECO:0000256" key="9">
    <source>
        <dbReference type="PROSITE-ProRule" id="PRU00176"/>
    </source>
</evidence>
<feature type="domain" description="RRM" evidence="11">
    <location>
        <begin position="648"/>
        <end position="723"/>
    </location>
</feature>
<organism evidence="12">
    <name type="scientific">Gaeumannomyces tritici (strain R3-111a-1)</name>
    <name type="common">Wheat and barley take-all root rot fungus</name>
    <name type="synonym">Gaeumannomyces graminis var. tritici</name>
    <dbReference type="NCBI Taxonomy" id="644352"/>
    <lineage>
        <taxon>Eukaryota</taxon>
        <taxon>Fungi</taxon>
        <taxon>Dikarya</taxon>
        <taxon>Ascomycota</taxon>
        <taxon>Pezizomycotina</taxon>
        <taxon>Sordariomycetes</taxon>
        <taxon>Sordariomycetidae</taxon>
        <taxon>Magnaporthales</taxon>
        <taxon>Magnaporthaceae</taxon>
        <taxon>Gaeumannomyces</taxon>
    </lineage>
</organism>
<keyword evidence="2" id="KW-0507">mRNA processing</keyword>
<dbReference type="SMART" id="SM00360">
    <property type="entry name" value="RRM"/>
    <property type="match status" value="4"/>
</dbReference>
<accession>J3P8C9</accession>
<dbReference type="GO" id="GO:0008380">
    <property type="term" value="P:RNA splicing"/>
    <property type="evidence" value="ECO:0007669"/>
    <property type="project" value="UniProtKB-KW"/>
</dbReference>
<evidence type="ECO:0000256" key="8">
    <source>
        <dbReference type="ARBA" id="ARBA00093627"/>
    </source>
</evidence>
<feature type="compositionally biased region" description="Polar residues" evidence="10">
    <location>
        <begin position="1092"/>
        <end position="1111"/>
    </location>
</feature>